<dbReference type="SUPFAM" id="SSF52540">
    <property type="entry name" value="P-loop containing nucleoside triphosphate hydrolases"/>
    <property type="match status" value="1"/>
</dbReference>
<protein>
    <submittedName>
        <fullName evidence="3">Tetratricopeptide repeat protein</fullName>
    </submittedName>
</protein>
<dbReference type="Pfam" id="PF13424">
    <property type="entry name" value="TPR_12"/>
    <property type="match status" value="3"/>
</dbReference>
<dbReference type="InterPro" id="IPR027417">
    <property type="entry name" value="P-loop_NTPase"/>
</dbReference>
<feature type="compositionally biased region" description="Basic and acidic residues" evidence="1">
    <location>
        <begin position="40"/>
        <end position="54"/>
    </location>
</feature>
<dbReference type="InterPro" id="IPR047738">
    <property type="entry name" value="SAV_2336-like_N"/>
</dbReference>
<dbReference type="PANTHER" id="PTHR46082">
    <property type="entry name" value="ATP/GTP-BINDING PROTEIN-RELATED"/>
    <property type="match status" value="1"/>
</dbReference>
<feature type="region of interest" description="Disordered" evidence="1">
    <location>
        <begin position="31"/>
        <end position="83"/>
    </location>
</feature>
<comment type="caution">
    <text evidence="3">The sequence shown here is derived from an EMBL/GenBank/DDBJ whole genome shotgun (WGS) entry which is preliminary data.</text>
</comment>
<reference evidence="3 4" key="1">
    <citation type="submission" date="2020-03" db="EMBL/GenBank/DDBJ databases">
        <title>WGS of actinomycetes isolated from Thailand.</title>
        <authorList>
            <person name="Thawai C."/>
        </authorList>
    </citation>
    <scope>NUCLEOTIDE SEQUENCE [LARGE SCALE GENOMIC DNA]</scope>
    <source>
        <strain evidence="3 4">FMUSA5-5</strain>
    </source>
</reference>
<feature type="domain" description="DUF7779" evidence="2">
    <location>
        <begin position="832"/>
        <end position="920"/>
    </location>
</feature>
<accession>A0ABX1AXP6</accession>
<dbReference type="NCBIfam" id="NF040586">
    <property type="entry name" value="FxSxx_TPR"/>
    <property type="match status" value="1"/>
</dbReference>
<dbReference type="EMBL" id="JAATEP010000003">
    <property type="protein sequence ID" value="NJP88957.1"/>
    <property type="molecule type" value="Genomic_DNA"/>
</dbReference>
<keyword evidence="4" id="KW-1185">Reference proteome</keyword>
<dbReference type="Proteomes" id="UP000696294">
    <property type="component" value="Unassembled WGS sequence"/>
</dbReference>
<dbReference type="Pfam" id="PF25000">
    <property type="entry name" value="DUF7779"/>
    <property type="match status" value="1"/>
</dbReference>
<dbReference type="InterPro" id="IPR056681">
    <property type="entry name" value="DUF7779"/>
</dbReference>
<dbReference type="PANTHER" id="PTHR46082:SF6">
    <property type="entry name" value="AAA+ ATPASE DOMAIN-CONTAINING PROTEIN-RELATED"/>
    <property type="match status" value="1"/>
</dbReference>
<dbReference type="Pfam" id="PF13374">
    <property type="entry name" value="TPR_10"/>
    <property type="match status" value="1"/>
</dbReference>
<dbReference type="InterPro" id="IPR011990">
    <property type="entry name" value="TPR-like_helical_dom_sf"/>
</dbReference>
<feature type="compositionally biased region" description="Basic and acidic residues" evidence="1">
    <location>
        <begin position="536"/>
        <end position="554"/>
    </location>
</feature>
<name>A0ABX1AXP6_9ACTN</name>
<evidence type="ECO:0000313" key="4">
    <source>
        <dbReference type="Proteomes" id="UP000696294"/>
    </source>
</evidence>
<gene>
    <name evidence="3" type="ORF">HCN51_05715</name>
</gene>
<evidence type="ECO:0000256" key="1">
    <source>
        <dbReference type="SAM" id="MobiDB-lite"/>
    </source>
</evidence>
<evidence type="ECO:0000259" key="2">
    <source>
        <dbReference type="Pfam" id="PF25000"/>
    </source>
</evidence>
<feature type="region of interest" description="Disordered" evidence="1">
    <location>
        <begin position="531"/>
        <end position="584"/>
    </location>
</feature>
<evidence type="ECO:0000313" key="3">
    <source>
        <dbReference type="EMBL" id="NJP88957.1"/>
    </source>
</evidence>
<dbReference type="Gene3D" id="1.25.40.10">
    <property type="entry name" value="Tetratricopeptide repeat domain"/>
    <property type="match status" value="2"/>
</dbReference>
<dbReference type="SUPFAM" id="SSF48452">
    <property type="entry name" value="TPR-like"/>
    <property type="match status" value="3"/>
</dbReference>
<dbReference type="InterPro" id="IPR053137">
    <property type="entry name" value="NLR-like"/>
</dbReference>
<dbReference type="NCBIfam" id="NF041121">
    <property type="entry name" value="SAV_2336_NTERM"/>
    <property type="match status" value="1"/>
</dbReference>
<organism evidence="3 4">
    <name type="scientific">Nonomuraea composti</name>
    <dbReference type="NCBI Taxonomy" id="2720023"/>
    <lineage>
        <taxon>Bacteria</taxon>
        <taxon>Bacillati</taxon>
        <taxon>Actinomycetota</taxon>
        <taxon>Actinomycetes</taxon>
        <taxon>Streptosporangiales</taxon>
        <taxon>Streptosporangiaceae</taxon>
        <taxon>Nonomuraea</taxon>
    </lineage>
</organism>
<proteinExistence type="predicted"/>
<sequence>MIPGLARIVAAMNEPVTAAEIADALWLAKYLPPGPPRSRSPRDEGRSRQEEHGPKASRPAPAGPTPSTHEDTPVPRSSVQLRHAGSSGVSIGVPAVHALPGMLDLWRALRPLTRPSPLKKRNVLDEIKTAERIAEDSLWLPVYRAAPGRWLDLALVVDTGPSMEIWQDTVDELRLCMERLGAFRDVRVWRFDGDLVSAAVVLRSDSGRSTHDVRQLIDPCRRRLILIVSDCVGKGWQGKTLQPMLDLWATAGPVAILQPLPQRLWARSLSRLDNVWLSAPHAGAPNSRLTVELRSDRAAETPCGHPIPLLELNSRWFKPWARLLAEDSVSTKIPAVVLFTRSLASHAVADSETTVRLPEFHDQDLTPLERVLRFRATASPEAYRLAGHLAAAPLSLPVMRLVQRVMQPASRPTLLAEVLLSGLLVRVSGDDHVSYDFLPGVRQLLLAGLPRTDVLRLFNDISEYVSRRLGSSFDFRAWLTMEEPLDVNGRNRSFALVVHAVLRALGGRYASVADKLEAQLTEEPLARATVSLRPDTVPHRRDGERAGAADRVAERPALSSLEQPGGIVSATDPPSWATDDRQPAVWGGVPARNPHFTGREEMLLQLRQQLSATSSPMLLHALQGLGGVGKTQIAIEYAHRFASDYDLVWWVPAEEPAFIRTALADLAAHLNVPSGGDISEAVRGVLEALRQGQPYRRWLLIYDNADQPANVLDYLPIPLGHVLVTSRNQEWGVNAQTLEVDVFDRTESIQLILQRGRQISRKEADRLAEALGDLPLAVEQAAAWQAETGMAVDEYLDLLRHRLAQLLGETDFTKYPSPVAATWMLAYERLGNSAPAAAQLLDICAFFGPEPIAFRLLSASRHVEGLPVELAAAVRDPITLHRTFREVSRYALARLDHTSKSLQIHRLVQAVLRDRLSPEEKQRNRLMAHRILAAANPSEPDDLQNWDRLAEINRHVRPTRLIKAESSEARLTVIDQIRYMYARGDYESSRELGETAVRRWWECYGPDDELSLLACRHLADTWRALGQHDAALAFNRDTLARMRRVYGEDHEHTLGAANSYGADLRVAGEFDEARKLDEDNLERHKRVFGENERPTLRSANNLAVDYRLLGHYERAAELDRDTYARRQRLYGPESRPSLFSATNLARSLRGCGLYFEALSLQEDTLPAYEALLGPEHPVIIEATTSYAITLRRVGRMSLATAKVEHCLNADLRRFGEQHVQTVVAMTVLADCKRLTDDLEEAQELESRAHVIARQLYGENHHYTQVIAHNLAIKERELGFLDHALELEKTALEGMRTTVGEEHRHYLCVLSGLSNTYFLLGDLPKAAETAAKVVARSKPLRGERHPLHVASALNLLSIRRAMGDEEASLAWENDLHLISALLGEDHTEVGRLREGRLHEFDLEPSDL</sequence>
<dbReference type="Gene3D" id="3.40.50.300">
    <property type="entry name" value="P-loop containing nucleotide triphosphate hydrolases"/>
    <property type="match status" value="1"/>
</dbReference>
<dbReference type="RefSeq" id="WP_168007533.1">
    <property type="nucleotide sequence ID" value="NZ_JAATEP010000003.1"/>
</dbReference>